<evidence type="ECO:0000313" key="8">
    <source>
        <dbReference type="EMBL" id="KAJ4248798.1"/>
    </source>
</evidence>
<keyword evidence="5 7" id="KW-0472">Membrane</keyword>
<dbReference type="PANTHER" id="PTHR43791">
    <property type="entry name" value="PERMEASE-RELATED"/>
    <property type="match status" value="1"/>
</dbReference>
<evidence type="ECO:0000256" key="2">
    <source>
        <dbReference type="ARBA" id="ARBA00022448"/>
    </source>
</evidence>
<feature type="compositionally biased region" description="Basic and acidic residues" evidence="6">
    <location>
        <begin position="127"/>
        <end position="140"/>
    </location>
</feature>
<accession>A0A9W8RQC1</accession>
<feature type="region of interest" description="Disordered" evidence="6">
    <location>
        <begin position="127"/>
        <end position="146"/>
    </location>
</feature>
<dbReference type="PANTHER" id="PTHR43791:SF36">
    <property type="entry name" value="TRANSPORTER, PUTATIVE (AFU_ORTHOLOGUE AFUA_6G08340)-RELATED"/>
    <property type="match status" value="1"/>
</dbReference>
<dbReference type="GO" id="GO:0016020">
    <property type="term" value="C:membrane"/>
    <property type="evidence" value="ECO:0007669"/>
    <property type="project" value="UniProtKB-SubCell"/>
</dbReference>
<dbReference type="Gene3D" id="1.20.1250.20">
    <property type="entry name" value="MFS general substrate transporter like domains"/>
    <property type="match status" value="1"/>
</dbReference>
<evidence type="ECO:0000256" key="5">
    <source>
        <dbReference type="ARBA" id="ARBA00023136"/>
    </source>
</evidence>
<dbReference type="Proteomes" id="UP001152049">
    <property type="component" value="Unassembled WGS sequence"/>
</dbReference>
<evidence type="ECO:0000256" key="7">
    <source>
        <dbReference type="SAM" id="Phobius"/>
    </source>
</evidence>
<organism evidence="8 9">
    <name type="scientific">Fusarium torreyae</name>
    <dbReference type="NCBI Taxonomy" id="1237075"/>
    <lineage>
        <taxon>Eukaryota</taxon>
        <taxon>Fungi</taxon>
        <taxon>Dikarya</taxon>
        <taxon>Ascomycota</taxon>
        <taxon>Pezizomycotina</taxon>
        <taxon>Sordariomycetes</taxon>
        <taxon>Hypocreomycetidae</taxon>
        <taxon>Hypocreales</taxon>
        <taxon>Nectriaceae</taxon>
        <taxon>Fusarium</taxon>
    </lineage>
</organism>
<reference evidence="8" key="1">
    <citation type="submission" date="2022-09" db="EMBL/GenBank/DDBJ databases">
        <title>Fusarium specimens isolated from Avocado Roots.</title>
        <authorList>
            <person name="Stajich J."/>
            <person name="Roper C."/>
            <person name="Heimlech-Rivalta G."/>
        </authorList>
    </citation>
    <scope>NUCLEOTIDE SEQUENCE</scope>
    <source>
        <strain evidence="8">CF00136</strain>
    </source>
</reference>
<dbReference type="GO" id="GO:0022857">
    <property type="term" value="F:transmembrane transporter activity"/>
    <property type="evidence" value="ECO:0007669"/>
    <property type="project" value="TreeGrafter"/>
</dbReference>
<name>A0A9W8RQC1_9HYPO</name>
<evidence type="ECO:0000256" key="6">
    <source>
        <dbReference type="SAM" id="MobiDB-lite"/>
    </source>
</evidence>
<proteinExistence type="predicted"/>
<keyword evidence="4 7" id="KW-1133">Transmembrane helix</keyword>
<keyword evidence="9" id="KW-1185">Reference proteome</keyword>
<comment type="caution">
    <text evidence="8">The sequence shown here is derived from an EMBL/GenBank/DDBJ whole genome shotgun (WGS) entry which is preliminary data.</text>
</comment>
<evidence type="ECO:0000256" key="4">
    <source>
        <dbReference type="ARBA" id="ARBA00022989"/>
    </source>
</evidence>
<keyword evidence="3 7" id="KW-0812">Transmembrane</keyword>
<dbReference type="OrthoDB" id="19923at2759"/>
<evidence type="ECO:0000256" key="3">
    <source>
        <dbReference type="ARBA" id="ARBA00022692"/>
    </source>
</evidence>
<keyword evidence="2" id="KW-0813">Transport</keyword>
<feature type="transmembrane region" description="Helical" evidence="7">
    <location>
        <begin position="12"/>
        <end position="31"/>
    </location>
</feature>
<comment type="subcellular location">
    <subcellularLocation>
        <location evidence="1">Membrane</location>
        <topology evidence="1">Multi-pass membrane protein</topology>
    </subcellularLocation>
</comment>
<sequence length="146" mass="15830">MLSDKIKRRGIFIIGGFVVSAVGNVIVMVMREGTVRYVGFYVATTGIYTTENLVIGWAVNQVVGPNKRGAITGVVSSMGQVGGTVSPLAFPKSDGPHRTLLLCSHDDVLSYENKARAAGKRDHLIELPEEEQAKPGEKHPGYRYTL</sequence>
<gene>
    <name evidence="8" type="primary">TNA1_3</name>
    <name evidence="8" type="ORF">NW762_012636</name>
</gene>
<feature type="transmembrane region" description="Helical" evidence="7">
    <location>
        <begin position="37"/>
        <end position="59"/>
    </location>
</feature>
<evidence type="ECO:0000256" key="1">
    <source>
        <dbReference type="ARBA" id="ARBA00004141"/>
    </source>
</evidence>
<dbReference type="EMBL" id="JAOQAZ010000035">
    <property type="protein sequence ID" value="KAJ4248798.1"/>
    <property type="molecule type" value="Genomic_DNA"/>
</dbReference>
<dbReference type="InterPro" id="IPR036259">
    <property type="entry name" value="MFS_trans_sf"/>
</dbReference>
<protein>
    <submittedName>
        <fullName evidence="8">High-affinity nicotinic acid transporter</fullName>
    </submittedName>
</protein>
<dbReference type="SUPFAM" id="SSF103473">
    <property type="entry name" value="MFS general substrate transporter"/>
    <property type="match status" value="1"/>
</dbReference>
<evidence type="ECO:0000313" key="9">
    <source>
        <dbReference type="Proteomes" id="UP001152049"/>
    </source>
</evidence>
<dbReference type="AlphaFoldDB" id="A0A9W8RQC1"/>